<dbReference type="HAMAP" id="MF_00764">
    <property type="entry name" value="UPF0306"/>
    <property type="match status" value="1"/>
</dbReference>
<sequence>MDNISQANVPQAIVDYLSAQHVLTLCTQDPAGLWCASCFYVFDAATMCCYLMTADNSRHTQAMLANAQVAGTIAEQTESVLHIQGIQYTALAAKVAEAEIAAVKVLYCQRFPIAKLKSAPLWQLQLQTVKMVDNRLGFGKKHRWQRQPL</sequence>
<dbReference type="InterPro" id="IPR012349">
    <property type="entry name" value="Split_barrel_FMN-bd"/>
</dbReference>
<keyword evidence="3" id="KW-1185">Reference proteome</keyword>
<reference evidence="2 3" key="1">
    <citation type="journal article" date="2012" name="Int. J. Syst. Evol. Microbiol.">
        <title>Shewanella dokdonensis sp. nov., isolated from seawater.</title>
        <authorList>
            <person name="Sung H.R."/>
            <person name="Yoon J.H."/>
            <person name="Ghim S.Y."/>
        </authorList>
    </citation>
    <scope>NUCLEOTIDE SEQUENCE [LARGE SCALE GENOMIC DNA]</scope>
    <source>
        <strain evidence="2 3">DSM 23626</strain>
    </source>
</reference>
<dbReference type="RefSeq" id="WP_213680667.1">
    <property type="nucleotide sequence ID" value="NZ_CP074572.1"/>
</dbReference>
<dbReference type="PIRSF" id="PIRSF009554">
    <property type="entry name" value="UCP009554"/>
    <property type="match status" value="1"/>
</dbReference>
<protein>
    <recommendedName>
        <fullName evidence="1">UPF0306 protein KHX94_10980</fullName>
    </recommendedName>
</protein>
<organism evidence="2 3">
    <name type="scientific">Shewanella dokdonensis</name>
    <dbReference type="NCBI Taxonomy" id="712036"/>
    <lineage>
        <taxon>Bacteria</taxon>
        <taxon>Pseudomonadati</taxon>
        <taxon>Pseudomonadota</taxon>
        <taxon>Gammaproteobacteria</taxon>
        <taxon>Alteromonadales</taxon>
        <taxon>Shewanellaceae</taxon>
        <taxon>Shewanella</taxon>
    </lineage>
</organism>
<name>A0ABX8DAW7_9GAMM</name>
<dbReference type="SUPFAM" id="SSF50475">
    <property type="entry name" value="FMN-binding split barrel"/>
    <property type="match status" value="1"/>
</dbReference>
<accession>A0ABX8DAW7</accession>
<gene>
    <name evidence="2" type="ORF">KHX94_10980</name>
</gene>
<comment type="similarity">
    <text evidence="1">Belongs to the UPF0306 family.</text>
</comment>
<dbReference type="NCBIfam" id="NF002900">
    <property type="entry name" value="PRK03467.1"/>
    <property type="match status" value="1"/>
</dbReference>
<proteinExistence type="inferred from homology"/>
<dbReference type="EMBL" id="CP074572">
    <property type="protein sequence ID" value="QVK22007.1"/>
    <property type="molecule type" value="Genomic_DNA"/>
</dbReference>
<evidence type="ECO:0000313" key="2">
    <source>
        <dbReference type="EMBL" id="QVK22007.1"/>
    </source>
</evidence>
<dbReference type="Proteomes" id="UP000676428">
    <property type="component" value="Chromosome"/>
</dbReference>
<evidence type="ECO:0000256" key="1">
    <source>
        <dbReference type="HAMAP-Rule" id="MF_00764"/>
    </source>
</evidence>
<evidence type="ECO:0000313" key="3">
    <source>
        <dbReference type="Proteomes" id="UP000676428"/>
    </source>
</evidence>
<dbReference type="InterPro" id="IPR011194">
    <property type="entry name" value="UPF0306"/>
</dbReference>
<dbReference type="Gene3D" id="2.30.110.10">
    <property type="entry name" value="Electron Transport, Fmn-binding Protein, Chain A"/>
    <property type="match status" value="1"/>
</dbReference>